<reference evidence="2 3" key="1">
    <citation type="submission" date="2020-12" db="EMBL/GenBank/DDBJ databases">
        <title>FDA dAtabase for Regulatory Grade micrObial Sequences (FDA-ARGOS): Supporting development and validation of Infectious Disease Dx tests.</title>
        <authorList>
            <person name="Minogue T."/>
            <person name="Wolcott M."/>
            <person name="Wasieloski L."/>
            <person name="Aguilar W."/>
            <person name="Moore D."/>
            <person name="Jaissle J."/>
            <person name="Tallon L."/>
            <person name="Sadzewicz L."/>
            <person name="Zhao X."/>
            <person name="Boylan J."/>
            <person name="Ott S."/>
            <person name="Bowen H."/>
            <person name="Vavikolanu K."/>
            <person name="Mehta A."/>
            <person name="Aluvathingal J."/>
            <person name="Nadendla S."/>
            <person name="Yan Y."/>
            <person name="Sichtig H."/>
        </authorList>
    </citation>
    <scope>NUCLEOTIDE SEQUENCE [LARGE SCALE GENOMIC DNA]</scope>
    <source>
        <strain evidence="2 3">FDAARGOS_949</strain>
    </source>
</reference>
<dbReference type="RefSeq" id="WP_124836641.1">
    <property type="nucleotide sequence ID" value="NZ_CP033642.1"/>
</dbReference>
<evidence type="ECO:0000313" key="2">
    <source>
        <dbReference type="EMBL" id="QPQ91223.1"/>
    </source>
</evidence>
<dbReference type="AlphaFoldDB" id="A0AAQ0BRI9"/>
<sequence>MIRPGSRAARRAATALPPAAGEVPAKAAAIASDAASAAPFRKSLPARLKQDAAPGKNGAAPAPYPGGHESMGNNKWNEVSIQLPLLVDSSVGWFDIFPKYFFESNGGIQLRMQSLMRLAVHADLVKSNRQENSIFTNPSILIRGN</sequence>
<feature type="compositionally biased region" description="Low complexity" evidence="1">
    <location>
        <begin position="52"/>
        <end position="67"/>
    </location>
</feature>
<proteinExistence type="predicted"/>
<evidence type="ECO:0000256" key="1">
    <source>
        <dbReference type="SAM" id="MobiDB-lite"/>
    </source>
</evidence>
<organism evidence="2 3">
    <name type="scientific">Burkholderia glumae</name>
    <name type="common">Pseudomonas glumae</name>
    <dbReference type="NCBI Taxonomy" id="337"/>
    <lineage>
        <taxon>Bacteria</taxon>
        <taxon>Pseudomonadati</taxon>
        <taxon>Pseudomonadota</taxon>
        <taxon>Betaproteobacteria</taxon>
        <taxon>Burkholderiales</taxon>
        <taxon>Burkholderiaceae</taxon>
        <taxon>Burkholderia</taxon>
    </lineage>
</organism>
<evidence type="ECO:0000313" key="3">
    <source>
        <dbReference type="Proteomes" id="UP000594892"/>
    </source>
</evidence>
<gene>
    <name evidence="2" type="ORF">I6H06_05775</name>
</gene>
<protein>
    <submittedName>
        <fullName evidence="2">Uncharacterized protein</fullName>
    </submittedName>
</protein>
<dbReference type="Proteomes" id="UP000594892">
    <property type="component" value="Chromosome 1"/>
</dbReference>
<name>A0AAQ0BRI9_BURGL</name>
<dbReference type="EMBL" id="CP065600">
    <property type="protein sequence ID" value="QPQ91223.1"/>
    <property type="molecule type" value="Genomic_DNA"/>
</dbReference>
<accession>A0AAQ0BRI9</accession>
<feature type="region of interest" description="Disordered" evidence="1">
    <location>
        <begin position="45"/>
        <end position="73"/>
    </location>
</feature>
<dbReference type="GeneID" id="45698990"/>